<dbReference type="Pfam" id="PF01248">
    <property type="entry name" value="Ribosomal_L7Ae"/>
    <property type="match status" value="1"/>
</dbReference>
<proteinExistence type="predicted"/>
<evidence type="ECO:0000259" key="1">
    <source>
        <dbReference type="Pfam" id="PF01248"/>
    </source>
</evidence>
<comment type="caution">
    <text evidence="3">The sequence shown here is derived from an EMBL/GenBank/DDBJ whole genome shotgun (WGS) entry which is preliminary data.</text>
</comment>
<dbReference type="Proteomes" id="UP000570010">
    <property type="component" value="Unassembled WGS sequence"/>
</dbReference>
<organism evidence="3 4">
    <name type="scientific">Bacillus aquiflavi</name>
    <dbReference type="NCBI Taxonomy" id="2672567"/>
    <lineage>
        <taxon>Bacteria</taxon>
        <taxon>Bacillati</taxon>
        <taxon>Bacillota</taxon>
        <taxon>Bacilli</taxon>
        <taxon>Bacillales</taxon>
        <taxon>Bacillaceae</taxon>
        <taxon>Bacillus</taxon>
    </lineage>
</organism>
<dbReference type="AlphaFoldDB" id="A0A6B3W0C9"/>
<evidence type="ECO:0000313" key="5">
    <source>
        <dbReference type="Proteomes" id="UP000570010"/>
    </source>
</evidence>
<protein>
    <submittedName>
        <fullName evidence="3">50S ribosomal protein L7ae-like protein</fullName>
    </submittedName>
</protein>
<sequence>MSYDKVLQANKIIVGTKQTVKAIKTGKASEVVLASDADPKVKTIILKTAEEMNVPVAKVDSMRKLGKVCGIEVSAAAVAIIY</sequence>
<keyword evidence="3" id="KW-0687">Ribonucleoprotein</keyword>
<dbReference type="GO" id="GO:0005840">
    <property type="term" value="C:ribosome"/>
    <property type="evidence" value="ECO:0007669"/>
    <property type="project" value="UniProtKB-KW"/>
</dbReference>
<keyword evidence="3" id="KW-0689">Ribosomal protein</keyword>
<evidence type="ECO:0000313" key="4">
    <source>
        <dbReference type="Proteomes" id="UP000472971"/>
    </source>
</evidence>
<keyword evidence="4" id="KW-1185">Reference proteome</keyword>
<dbReference type="Proteomes" id="UP000472971">
    <property type="component" value="Unassembled WGS sequence"/>
</dbReference>
<evidence type="ECO:0000313" key="2">
    <source>
        <dbReference type="EMBL" id="MBA4537009.1"/>
    </source>
</evidence>
<dbReference type="EMBL" id="JAAIWN010000013">
    <property type="protein sequence ID" value="NEY81306.1"/>
    <property type="molecule type" value="Genomic_DNA"/>
</dbReference>
<dbReference type="InterPro" id="IPR029064">
    <property type="entry name" value="Ribosomal_eL30-like_sf"/>
</dbReference>
<dbReference type="EMBL" id="JACEIO010000014">
    <property type="protein sequence ID" value="MBA4537009.1"/>
    <property type="molecule type" value="Genomic_DNA"/>
</dbReference>
<dbReference type="Gene3D" id="3.30.1330.30">
    <property type="match status" value="1"/>
</dbReference>
<dbReference type="InterPro" id="IPR004038">
    <property type="entry name" value="Ribosomal_eL8/eL30/eS12/Gad45"/>
</dbReference>
<gene>
    <name evidence="3" type="ORF">G4D64_07200</name>
    <name evidence="2" type="ORF">H1Z61_07585</name>
</gene>
<feature type="domain" description="Ribosomal protein eL8/eL30/eS12/Gadd45" evidence="1">
    <location>
        <begin position="5"/>
        <end position="81"/>
    </location>
</feature>
<name>A0A6B3W0C9_9BACI</name>
<dbReference type="RefSeq" id="WP_163241611.1">
    <property type="nucleotide sequence ID" value="NZ_CP082780.1"/>
</dbReference>
<evidence type="ECO:0000313" key="3">
    <source>
        <dbReference type="EMBL" id="NEY81306.1"/>
    </source>
</evidence>
<accession>A0A6B3W0C9</accession>
<dbReference type="PRINTS" id="PR00884">
    <property type="entry name" value="RIBOSOMALHS6"/>
</dbReference>
<dbReference type="SUPFAM" id="SSF55315">
    <property type="entry name" value="L30e-like"/>
    <property type="match status" value="1"/>
</dbReference>
<reference evidence="3 4" key="1">
    <citation type="submission" date="2020-02" db="EMBL/GenBank/DDBJ databases">
        <title>Bacillus aquiflavi sp. nov., isolated from yellow water of strong flavor Chinese baijiu in Yibin region of China.</title>
        <authorList>
            <person name="Xie J."/>
        </authorList>
    </citation>
    <scope>NUCLEOTIDE SEQUENCE [LARGE SCALE GENOMIC DNA]</scope>
    <source>
        <strain evidence="3 4">3H-10</strain>
    </source>
</reference>
<reference evidence="2 5" key="2">
    <citation type="submission" date="2020-07" db="EMBL/GenBank/DDBJ databases">
        <authorList>
            <person name="Feng H."/>
        </authorList>
    </citation>
    <scope>NUCLEOTIDE SEQUENCE [LARGE SCALE GENOMIC DNA]</scope>
    <source>
        <strain evidence="2">S-12</strain>
        <strain evidence="5">s-12</strain>
    </source>
</reference>
<dbReference type="NCBIfam" id="NF010125">
    <property type="entry name" value="PRK13602.1"/>
    <property type="match status" value="1"/>
</dbReference>